<dbReference type="SUPFAM" id="SSF56954">
    <property type="entry name" value="Outer membrane efflux proteins (OEP)"/>
    <property type="match status" value="1"/>
</dbReference>
<dbReference type="Gene3D" id="1.20.1600.10">
    <property type="entry name" value="Outer membrane efflux proteins (OEP)"/>
    <property type="match status" value="1"/>
</dbReference>
<dbReference type="STRING" id="631.CH53_3025"/>
<name>A0A0T9MW36_YERIN</name>
<dbReference type="PANTHER" id="PTHR30203:SF25">
    <property type="entry name" value="OUTER MEMBRANE PROTEIN-RELATED"/>
    <property type="match status" value="1"/>
</dbReference>
<dbReference type="InterPro" id="IPR010131">
    <property type="entry name" value="MdtP/NodT-like"/>
</dbReference>
<proteinExistence type="predicted"/>
<sequence length="100" mass="10997">MFSLHTIALVVSTSLLAGCTVGPDYHRPEAPFSKHYQAQSFVRKSSASRNDSLSHWWKSFNDPPLNQCISDALTQNLDLAQTTAKLAQAQFTIPVLHNGA</sequence>
<evidence type="ECO:0000313" key="2">
    <source>
        <dbReference type="EMBL" id="CNG53523.1"/>
    </source>
</evidence>
<evidence type="ECO:0000313" key="3">
    <source>
        <dbReference type="Proteomes" id="UP000038750"/>
    </source>
</evidence>
<evidence type="ECO:0000256" key="1">
    <source>
        <dbReference type="SAM" id="SignalP"/>
    </source>
</evidence>
<gene>
    <name evidence="2" type="primary">oprM_2</name>
    <name evidence="2" type="ORF">ERS008530_03995</name>
</gene>
<dbReference type="AlphaFoldDB" id="A0A0T9MW36"/>
<dbReference type="EMBL" id="CPZJ01000021">
    <property type="protein sequence ID" value="CNG53523.1"/>
    <property type="molecule type" value="Genomic_DNA"/>
</dbReference>
<protein>
    <submittedName>
        <fullName evidence="2">Outer membrane protein oprM</fullName>
    </submittedName>
</protein>
<accession>A0A0T9MW36</accession>
<feature type="signal peptide" evidence="1">
    <location>
        <begin position="1"/>
        <end position="17"/>
    </location>
</feature>
<dbReference type="PANTHER" id="PTHR30203">
    <property type="entry name" value="OUTER MEMBRANE CATION EFFLUX PROTEIN"/>
    <property type="match status" value="1"/>
</dbReference>
<keyword evidence="1" id="KW-0732">Signal</keyword>
<reference evidence="2 3" key="1">
    <citation type="submission" date="2015-03" db="EMBL/GenBank/DDBJ databases">
        <authorList>
            <person name="Murphy D."/>
        </authorList>
    </citation>
    <scope>NUCLEOTIDE SEQUENCE [LARGE SCALE GENOMIC DNA]</scope>
    <source>
        <strain evidence="2 3">BR165/97</strain>
    </source>
</reference>
<dbReference type="RefSeq" id="WP_050074536.1">
    <property type="nucleotide sequence ID" value="NZ_CABHYB010000041.1"/>
</dbReference>
<dbReference type="Proteomes" id="UP000038750">
    <property type="component" value="Unassembled WGS sequence"/>
</dbReference>
<organism evidence="2 3">
    <name type="scientific">Yersinia intermedia</name>
    <dbReference type="NCBI Taxonomy" id="631"/>
    <lineage>
        <taxon>Bacteria</taxon>
        <taxon>Pseudomonadati</taxon>
        <taxon>Pseudomonadota</taxon>
        <taxon>Gammaproteobacteria</taxon>
        <taxon>Enterobacterales</taxon>
        <taxon>Yersiniaceae</taxon>
        <taxon>Yersinia</taxon>
    </lineage>
</organism>
<feature type="chain" id="PRO_5006693566" evidence="1">
    <location>
        <begin position="18"/>
        <end position="100"/>
    </location>
</feature>
<dbReference type="OrthoDB" id="9770517at2"/>